<evidence type="ECO:0000313" key="2">
    <source>
        <dbReference type="Proteomes" id="UP000075455"/>
    </source>
</evidence>
<dbReference type="Proteomes" id="UP000075455">
    <property type="component" value="Unassembled WGS sequence"/>
</dbReference>
<protein>
    <submittedName>
        <fullName evidence="1">Uncharacterized protein</fullName>
    </submittedName>
</protein>
<dbReference type="AlphaFoldDB" id="A0A150M3X8"/>
<evidence type="ECO:0000313" key="1">
    <source>
        <dbReference type="EMBL" id="KYD19307.1"/>
    </source>
</evidence>
<gene>
    <name evidence="1" type="ORF">B4119_3601</name>
</gene>
<dbReference type="PATRIC" id="fig|81408.3.peg.923"/>
<proteinExistence type="predicted"/>
<name>A0A150M3X8_9BACL</name>
<sequence length="79" mass="9469">MINFYFERRPLPYEEIYKFDEKGQPTGEIEVKPSNHNENIIRYVSTGIVMNLESAKIFHEWLREHIIMLEQIRNEGAKS</sequence>
<comment type="caution">
    <text evidence="1">The sequence shown here is derived from an EMBL/GenBank/DDBJ whole genome shotgun (WGS) entry which is preliminary data.</text>
</comment>
<organism evidence="1 2">
    <name type="scientific">Saccharococcus caldoxylosilyticus</name>
    <dbReference type="NCBI Taxonomy" id="81408"/>
    <lineage>
        <taxon>Bacteria</taxon>
        <taxon>Bacillati</taxon>
        <taxon>Bacillota</taxon>
        <taxon>Bacilli</taxon>
        <taxon>Bacillales</taxon>
        <taxon>Anoxybacillaceae</taxon>
        <taxon>Saccharococcus</taxon>
    </lineage>
</organism>
<accession>A0A150M3X8</accession>
<dbReference type="EMBL" id="LQYS01000012">
    <property type="protein sequence ID" value="KYD19307.1"/>
    <property type="molecule type" value="Genomic_DNA"/>
</dbReference>
<reference evidence="1 2" key="1">
    <citation type="submission" date="2016-01" db="EMBL/GenBank/DDBJ databases">
        <title>Draft Genome Sequences of Seven Thermophilic Sporeformers Isolated from Foods.</title>
        <authorList>
            <person name="Berendsen E.M."/>
            <person name="Wells-Bennik M.H."/>
            <person name="Krawcyk A.O."/>
            <person name="De Jong A."/>
            <person name="Holsappel S."/>
            <person name="Eijlander R.T."/>
            <person name="Kuipers O.P."/>
        </authorList>
    </citation>
    <scope>NUCLEOTIDE SEQUENCE [LARGE SCALE GENOMIC DNA]</scope>
    <source>
        <strain evidence="1 2">B4119</strain>
    </source>
</reference>